<dbReference type="RefSeq" id="WP_069679301.1">
    <property type="nucleotide sequence ID" value="NZ_CP017253.2"/>
</dbReference>
<organism evidence="2 3">
    <name type="scientific">Clostridium taeniosporum</name>
    <dbReference type="NCBI Taxonomy" id="394958"/>
    <lineage>
        <taxon>Bacteria</taxon>
        <taxon>Bacillati</taxon>
        <taxon>Bacillota</taxon>
        <taxon>Clostridia</taxon>
        <taxon>Eubacteriales</taxon>
        <taxon>Clostridiaceae</taxon>
        <taxon>Clostridium</taxon>
    </lineage>
</organism>
<dbReference type="Pfam" id="PF12895">
    <property type="entry name" value="ANAPC3"/>
    <property type="match status" value="1"/>
</dbReference>
<dbReference type="EMBL" id="CP017253">
    <property type="protein sequence ID" value="AOR23146.1"/>
    <property type="molecule type" value="Genomic_DNA"/>
</dbReference>
<name>A0A1D7XIK4_9CLOT</name>
<keyword evidence="3" id="KW-1185">Reference proteome</keyword>
<evidence type="ECO:0000313" key="2">
    <source>
        <dbReference type="EMBL" id="AOR23146.1"/>
    </source>
</evidence>
<accession>A0A1D7XIK4</accession>
<evidence type="ECO:0000313" key="3">
    <source>
        <dbReference type="Proteomes" id="UP000094652"/>
    </source>
</evidence>
<proteinExistence type="predicted"/>
<dbReference type="Gene3D" id="1.25.40.10">
    <property type="entry name" value="Tetratricopeptide repeat domain"/>
    <property type="match status" value="1"/>
</dbReference>
<sequence length="358" mass="42776">MDMIKILEDLQSAMNLEFEERVIIFEKYKSILELEVFNNPSNVYAFSLIAMISLELRNDVEFSIKILEEYYGRNKDIISDDDFSLWATNMAYFISEEYEDYDRAIKLLTEAVKRSSKYANTYYALGKLHFMKKDFNGAKKLFNKAFKISFNNIYRYCEAISLIKLNKKEESISKLKSIYTVPFIDEEIDGKIALMLGIELALNGKEEESKKIVQCILNSDYERFNIETDDLGELMYILNDYHKCVEFYDKANLYVDDSWIGQYFFALKKIGNINKAYEKLKKIELNIEKNIYEEEFNSEDWECEDDYKDYIDSEKRRLDSIKKCYVKVVEENFKPIPNIYYDIFYKCYYINCPRHYIK</sequence>
<dbReference type="PROSITE" id="PS50005">
    <property type="entry name" value="TPR"/>
    <property type="match status" value="1"/>
</dbReference>
<dbReference type="OrthoDB" id="1937285at2"/>
<dbReference type="SUPFAM" id="SSF48452">
    <property type="entry name" value="TPR-like"/>
    <property type="match status" value="1"/>
</dbReference>
<feature type="repeat" description="TPR" evidence="1">
    <location>
        <begin position="119"/>
        <end position="152"/>
    </location>
</feature>
<dbReference type="AlphaFoldDB" id="A0A1D7XIK4"/>
<dbReference type="STRING" id="394958.BGI42_05140"/>
<reference evidence="3" key="1">
    <citation type="submission" date="2016-09" db="EMBL/GenBank/DDBJ databases">
        <title>Genomics of Clostridium taeniosporum, an organism which forms endospores with ribbon-like appendages.</title>
        <authorList>
            <person name="Walker J.R."/>
        </authorList>
    </citation>
    <scope>NUCLEOTIDE SEQUENCE [LARGE SCALE GENOMIC DNA]</scope>
    <source>
        <strain evidence="3">1/k</strain>
    </source>
</reference>
<keyword evidence="1" id="KW-0802">TPR repeat</keyword>
<dbReference type="InterPro" id="IPR019734">
    <property type="entry name" value="TPR_rpt"/>
</dbReference>
<gene>
    <name evidence="2" type="ORF">BGI42_05140</name>
</gene>
<dbReference type="InterPro" id="IPR011990">
    <property type="entry name" value="TPR-like_helical_dom_sf"/>
</dbReference>
<dbReference type="KEGG" id="ctae:BGI42_05140"/>
<protein>
    <submittedName>
        <fullName evidence="2">Uncharacterized protein</fullName>
    </submittedName>
</protein>
<evidence type="ECO:0000256" key="1">
    <source>
        <dbReference type="PROSITE-ProRule" id="PRU00339"/>
    </source>
</evidence>
<dbReference type="Proteomes" id="UP000094652">
    <property type="component" value="Chromosome"/>
</dbReference>